<organism evidence="2 3">
    <name type="scientific">Orchesella dallaii</name>
    <dbReference type="NCBI Taxonomy" id="48710"/>
    <lineage>
        <taxon>Eukaryota</taxon>
        <taxon>Metazoa</taxon>
        <taxon>Ecdysozoa</taxon>
        <taxon>Arthropoda</taxon>
        <taxon>Hexapoda</taxon>
        <taxon>Collembola</taxon>
        <taxon>Entomobryomorpha</taxon>
        <taxon>Entomobryoidea</taxon>
        <taxon>Orchesellidae</taxon>
        <taxon>Orchesellinae</taxon>
        <taxon>Orchesella</taxon>
    </lineage>
</organism>
<proteinExistence type="predicted"/>
<protein>
    <recommendedName>
        <fullName evidence="4">Secreted protein</fullName>
    </recommendedName>
</protein>
<dbReference type="Proteomes" id="UP001642540">
    <property type="component" value="Unassembled WGS sequence"/>
</dbReference>
<evidence type="ECO:0000313" key="3">
    <source>
        <dbReference type="Proteomes" id="UP001642540"/>
    </source>
</evidence>
<gene>
    <name evidence="2" type="ORF">ODALV1_LOCUS14281</name>
</gene>
<evidence type="ECO:0000313" key="2">
    <source>
        <dbReference type="EMBL" id="CAL8110475.1"/>
    </source>
</evidence>
<feature type="chain" id="PRO_5047323991" description="Secreted protein" evidence="1">
    <location>
        <begin position="23"/>
        <end position="136"/>
    </location>
</feature>
<sequence length="136" mass="15429">MHLLTNLAVVLTLAAFSFNDWAVESILLQQNGLDFPEFYVDESPDSFQRIPNAFYPEIPEQRLDRDAESNQESTAYLFPRLTVEPQRLARQKNCRWTGCHKLPVGKGNSCPQGLFLESYKVCDPKGSSNINIQCCS</sequence>
<keyword evidence="1" id="KW-0732">Signal</keyword>
<evidence type="ECO:0000256" key="1">
    <source>
        <dbReference type="SAM" id="SignalP"/>
    </source>
</evidence>
<dbReference type="EMBL" id="CAXLJM020000045">
    <property type="protein sequence ID" value="CAL8110475.1"/>
    <property type="molecule type" value="Genomic_DNA"/>
</dbReference>
<reference evidence="2 3" key="1">
    <citation type="submission" date="2024-08" db="EMBL/GenBank/DDBJ databases">
        <authorList>
            <person name="Cucini C."/>
            <person name="Frati F."/>
        </authorList>
    </citation>
    <scope>NUCLEOTIDE SEQUENCE [LARGE SCALE GENOMIC DNA]</scope>
</reference>
<comment type="caution">
    <text evidence="2">The sequence shown here is derived from an EMBL/GenBank/DDBJ whole genome shotgun (WGS) entry which is preliminary data.</text>
</comment>
<evidence type="ECO:0008006" key="4">
    <source>
        <dbReference type="Google" id="ProtNLM"/>
    </source>
</evidence>
<name>A0ABP1QQY5_9HEXA</name>
<feature type="signal peptide" evidence="1">
    <location>
        <begin position="1"/>
        <end position="22"/>
    </location>
</feature>
<keyword evidence="3" id="KW-1185">Reference proteome</keyword>
<accession>A0ABP1QQY5</accession>